<dbReference type="EMBL" id="MIGZ01000058">
    <property type="protein sequence ID" value="ODQ93815.1"/>
    <property type="molecule type" value="Genomic_DNA"/>
</dbReference>
<dbReference type="InterPro" id="IPR017518">
    <property type="entry name" value="CHP03084"/>
</dbReference>
<dbReference type="OrthoDB" id="113180at2"/>
<dbReference type="GO" id="GO:0046872">
    <property type="term" value="F:metal ion binding"/>
    <property type="evidence" value="ECO:0007669"/>
    <property type="project" value="InterPro"/>
</dbReference>
<dbReference type="SUPFAM" id="SSF109854">
    <property type="entry name" value="DinB/YfiT-like putative metalloenzymes"/>
    <property type="match status" value="1"/>
</dbReference>
<dbReference type="InterPro" id="IPR017517">
    <property type="entry name" value="Maleyloyr_isom"/>
</dbReference>
<dbReference type="Pfam" id="PF11716">
    <property type="entry name" value="MDMPI_N"/>
    <property type="match status" value="1"/>
</dbReference>
<evidence type="ECO:0000313" key="4">
    <source>
        <dbReference type="Proteomes" id="UP000094243"/>
    </source>
</evidence>
<dbReference type="InterPro" id="IPR024344">
    <property type="entry name" value="MDMPI_metal-binding"/>
</dbReference>
<accession>A0A1E3RV83</accession>
<dbReference type="InterPro" id="IPR034660">
    <property type="entry name" value="DinB/YfiT-like"/>
</dbReference>
<dbReference type="AlphaFoldDB" id="A0A1E3RV83"/>
<sequence length="264" mass="28856">MSTLTNQLRADLAAEYDDLEHTLAAVGPDQWDAPTPAEGWAIIDQLAHLAWSETVAAQAALDPDGYIQWRDALDGDFEPAVLAGLEQGRRLSPAALRTRWREASRRLLTAIDGLAPGKRIPWFGPSMSATSMMSARLMETWAHGQDIADVVKVERTPTARLRHIAHLGVATREWSYRLRNRPAPEHEVRVALTSPDGDTWTWGSSDAPERVVGAALDFCLVVTQRRHVLDTALRTEGVHAADWMAIAQAYAGAPGPGRPHGLVG</sequence>
<dbReference type="Proteomes" id="UP000094243">
    <property type="component" value="Unassembled WGS sequence"/>
</dbReference>
<proteinExistence type="predicted"/>
<evidence type="ECO:0000313" key="3">
    <source>
        <dbReference type="EMBL" id="ODQ93815.1"/>
    </source>
</evidence>
<keyword evidence="4" id="KW-1185">Reference proteome</keyword>
<dbReference type="Gene3D" id="1.20.120.450">
    <property type="entry name" value="dinb family like domain"/>
    <property type="match status" value="1"/>
</dbReference>
<protein>
    <submittedName>
        <fullName evidence="3">TIGR03084 family protein</fullName>
    </submittedName>
</protein>
<evidence type="ECO:0000259" key="1">
    <source>
        <dbReference type="Pfam" id="PF08608"/>
    </source>
</evidence>
<dbReference type="NCBIfam" id="TIGR03083">
    <property type="entry name" value="maleylpyruvate isomerase family mycothiol-dependent enzyme"/>
    <property type="match status" value="1"/>
</dbReference>
<dbReference type="NCBIfam" id="TIGR03084">
    <property type="entry name" value="TIGR03084 family metal-binding protein"/>
    <property type="match status" value="1"/>
</dbReference>
<dbReference type="RefSeq" id="WP_069405398.1">
    <property type="nucleotide sequence ID" value="NZ_MIGZ01000058.1"/>
</dbReference>
<dbReference type="InterPro" id="IPR013917">
    <property type="entry name" value="tRNA_wybutosine-synth"/>
</dbReference>
<organism evidence="3 4">
    <name type="scientific">Mycolicibacterium holsaticum</name>
    <dbReference type="NCBI Taxonomy" id="152142"/>
    <lineage>
        <taxon>Bacteria</taxon>
        <taxon>Bacillati</taxon>
        <taxon>Actinomycetota</taxon>
        <taxon>Actinomycetes</taxon>
        <taxon>Mycobacteriales</taxon>
        <taxon>Mycobacteriaceae</taxon>
        <taxon>Mycolicibacterium</taxon>
    </lineage>
</organism>
<comment type="caution">
    <text evidence="3">The sequence shown here is derived from an EMBL/GenBank/DDBJ whole genome shotgun (WGS) entry which is preliminary data.</text>
</comment>
<evidence type="ECO:0000259" key="2">
    <source>
        <dbReference type="Pfam" id="PF11716"/>
    </source>
</evidence>
<name>A0A1E3RV83_9MYCO</name>
<feature type="domain" description="tRNA wybutosine-synthesis" evidence="1">
    <location>
        <begin position="188"/>
        <end position="233"/>
    </location>
</feature>
<reference evidence="4" key="1">
    <citation type="submission" date="2016-09" db="EMBL/GenBank/DDBJ databases">
        <authorList>
            <person name="Greninger A.L."/>
            <person name="Jerome K.R."/>
            <person name="Mcnair B."/>
            <person name="Wallis C."/>
            <person name="Fang F."/>
        </authorList>
    </citation>
    <scope>NUCLEOTIDE SEQUENCE [LARGE SCALE GENOMIC DNA]</scope>
    <source>
        <strain evidence="4">M7</strain>
    </source>
</reference>
<dbReference type="Pfam" id="PF08608">
    <property type="entry name" value="Wyosine_form"/>
    <property type="match status" value="1"/>
</dbReference>
<feature type="domain" description="Mycothiol-dependent maleylpyruvate isomerase metal-binding" evidence="2">
    <location>
        <begin position="12"/>
        <end position="148"/>
    </location>
</feature>
<gene>
    <name evidence="3" type="ORF">BHQ17_11860</name>
</gene>